<dbReference type="EMBL" id="CM020618">
    <property type="protein sequence ID" value="KAK1860437.1"/>
    <property type="molecule type" value="Genomic_DNA"/>
</dbReference>
<accession>A0ACC3BRF1</accession>
<organism evidence="1 2">
    <name type="scientific">Pyropia yezoensis</name>
    <name type="common">Susabi-nori</name>
    <name type="synonym">Porphyra yezoensis</name>
    <dbReference type="NCBI Taxonomy" id="2788"/>
    <lineage>
        <taxon>Eukaryota</taxon>
        <taxon>Rhodophyta</taxon>
        <taxon>Bangiophyceae</taxon>
        <taxon>Bangiales</taxon>
        <taxon>Bangiaceae</taxon>
        <taxon>Pyropia</taxon>
    </lineage>
</organism>
<gene>
    <name evidence="1" type="ORF">I4F81_003026</name>
</gene>
<evidence type="ECO:0000313" key="1">
    <source>
        <dbReference type="EMBL" id="KAK1860437.1"/>
    </source>
</evidence>
<sequence>MRLRDEFADFVAHRKYGTAVVWTVLYQTMYSVVMFTAGNVATCVAPGCRRFGGRSGHVKLARPLNMNLKAGEDAEDLDGGSVGPRLAKAGKAAADRAAFIISTEEDEGLEKLPLDTARDKGDSTEGKDLQAWGVPGHSADRVRDASGSGGSRPQDPSPSRYISVQYHPVDPLSSRNEGMAGSRVHFSSSSQRPLGPGSPGTFESGVSHDAARGGVPAGSFRAYGKAADGDVPDLAPQSPYLAPCMVRRTNRFVHWCSRSLLKVGRRLGDVLGLLQPIWASWGIDLTYVVLVVGAAVSRTVFSLLHILFVLAVCLAPRRTVSCMWVVCTLFLVALLLLRYALSLGLPPLVSWSWDLRDEMPAAWQALLYIDESNDTRKRRTDITIAFIAVICAGTTLNAIPPRVSLRRSGNCDAWTSVSGTAG</sequence>
<name>A0ACC3BRF1_PYRYE</name>
<comment type="caution">
    <text evidence="1">The sequence shown here is derived from an EMBL/GenBank/DDBJ whole genome shotgun (WGS) entry which is preliminary data.</text>
</comment>
<evidence type="ECO:0000313" key="2">
    <source>
        <dbReference type="Proteomes" id="UP000798662"/>
    </source>
</evidence>
<dbReference type="Proteomes" id="UP000798662">
    <property type="component" value="Chromosome 1"/>
</dbReference>
<reference evidence="1" key="1">
    <citation type="submission" date="2019-11" db="EMBL/GenBank/DDBJ databases">
        <title>Nori genome reveals adaptations in red seaweeds to the harsh intertidal environment.</title>
        <authorList>
            <person name="Wang D."/>
            <person name="Mao Y."/>
        </authorList>
    </citation>
    <scope>NUCLEOTIDE SEQUENCE</scope>
    <source>
        <tissue evidence="1">Gametophyte</tissue>
    </source>
</reference>
<proteinExistence type="predicted"/>
<protein>
    <submittedName>
        <fullName evidence="1">Uncharacterized protein</fullName>
    </submittedName>
</protein>
<keyword evidence="2" id="KW-1185">Reference proteome</keyword>